<feature type="signal peptide" evidence="2">
    <location>
        <begin position="1"/>
        <end position="33"/>
    </location>
</feature>
<feature type="chain" id="PRO_5045013443" evidence="2">
    <location>
        <begin position="34"/>
        <end position="471"/>
    </location>
</feature>
<comment type="similarity">
    <text evidence="1 2">Belongs to the outer membrane factor (OMF) (TC 1.B.17) family.</text>
</comment>
<organism evidence="3 4">
    <name type="scientific">Alloalcanivorax venustensis ISO4</name>
    <dbReference type="NCBI Taxonomy" id="1177184"/>
    <lineage>
        <taxon>Bacteria</taxon>
        <taxon>Pseudomonadati</taxon>
        <taxon>Pseudomonadota</taxon>
        <taxon>Gammaproteobacteria</taxon>
        <taxon>Oceanospirillales</taxon>
        <taxon>Alcanivoracaceae</taxon>
        <taxon>Alloalcanivorax</taxon>
    </lineage>
</organism>
<dbReference type="NCBIfam" id="TIGR01845">
    <property type="entry name" value="outer_NodT"/>
    <property type="match status" value="1"/>
</dbReference>
<keyword evidence="2" id="KW-0564">Palmitate</keyword>
<dbReference type="PROSITE" id="PS51257">
    <property type="entry name" value="PROKAR_LIPOPROTEIN"/>
    <property type="match status" value="1"/>
</dbReference>
<dbReference type="PANTHER" id="PTHR30203:SF33">
    <property type="entry name" value="BLR4455 PROTEIN"/>
    <property type="match status" value="1"/>
</dbReference>
<comment type="caution">
    <text evidence="3">The sequence shown here is derived from an EMBL/GenBank/DDBJ whole genome shotgun (WGS) entry which is preliminary data.</text>
</comment>
<keyword evidence="2" id="KW-0449">Lipoprotein</keyword>
<dbReference type="Pfam" id="PF02321">
    <property type="entry name" value="OEP"/>
    <property type="match status" value="2"/>
</dbReference>
<sequence length="471" mass="50622">MSKTASKLKVASCKGAVLAVALGALMVSGCAVRSGLETPEPEAPAQWENQIADSRAAVSNPAWWQGFGSDELNQLVARSLSDNTDLRAAAARVLQAEGRLQQAGSSLFPSLSLDGGASTSGTFGGTSSDSFQLRANASYELDLWGRLRNNKAVAEANLEASRFDRDSVRLTVLASVANTWLQWRYLEERLALAEDSLALAERVLELVEAKVRYGAVSPQDLAQQRTLVANQRAALPDLRQQARETRYALAVLVGDTPQGFLLSDGGLDELTVPEIESGLPAEVLAQRPDVGRALANLMAADYGVAVARSAYWPSLSLTGGAGYASSSLSDLFDGDAVYSLAASLSQLLFDGGQVRGENTTARAAWLEQVATYRGVLLTALSEVDQSLGSINALEQQDQFFREALAQARRSFEIAEVRYREGDIELTSVLDAQTSLNNARRNMLDQRYNELLARVTLYRVLGQGLAGFPEAP</sequence>
<keyword evidence="4" id="KW-1185">Reference proteome</keyword>
<evidence type="ECO:0000256" key="2">
    <source>
        <dbReference type="RuleBase" id="RU362097"/>
    </source>
</evidence>
<evidence type="ECO:0000256" key="1">
    <source>
        <dbReference type="ARBA" id="ARBA00007613"/>
    </source>
</evidence>
<proteinExistence type="inferred from homology"/>
<gene>
    <name evidence="3" type="ORF">ISO4_00112</name>
</gene>
<reference evidence="3 4" key="1">
    <citation type="submission" date="2012-09" db="EMBL/GenBank/DDBJ databases">
        <title>Genome Sequence of alkane-degrading Bacterium Alcanivorax venustensis ISO4.</title>
        <authorList>
            <person name="Lai Q."/>
            <person name="Shao Z."/>
        </authorList>
    </citation>
    <scope>NUCLEOTIDE SEQUENCE [LARGE SCALE GENOMIC DNA]</scope>
    <source>
        <strain evidence="3 4">ISO4</strain>
    </source>
</reference>
<dbReference type="Proteomes" id="UP000644441">
    <property type="component" value="Unassembled WGS sequence"/>
</dbReference>
<dbReference type="SUPFAM" id="SSF56954">
    <property type="entry name" value="Outer membrane efflux proteins (OEP)"/>
    <property type="match status" value="1"/>
</dbReference>
<keyword evidence="2" id="KW-0732">Signal</keyword>
<keyword evidence="2" id="KW-1134">Transmembrane beta strand</keyword>
<keyword evidence="2" id="KW-0812">Transmembrane</keyword>
<evidence type="ECO:0000313" key="4">
    <source>
        <dbReference type="Proteomes" id="UP000644441"/>
    </source>
</evidence>
<dbReference type="EMBL" id="ARXR01000001">
    <property type="protein sequence ID" value="MBF5051510.1"/>
    <property type="molecule type" value="Genomic_DNA"/>
</dbReference>
<protein>
    <submittedName>
        <fullName evidence="3">ABC transporter outer membrane protein</fullName>
    </submittedName>
</protein>
<dbReference type="InterPro" id="IPR010131">
    <property type="entry name" value="MdtP/NodT-like"/>
</dbReference>
<evidence type="ECO:0000313" key="3">
    <source>
        <dbReference type="EMBL" id="MBF5051510.1"/>
    </source>
</evidence>
<dbReference type="Gene3D" id="1.20.1600.10">
    <property type="entry name" value="Outer membrane efflux proteins (OEP)"/>
    <property type="match status" value="1"/>
</dbReference>
<dbReference type="InterPro" id="IPR003423">
    <property type="entry name" value="OMP_efflux"/>
</dbReference>
<keyword evidence="2" id="KW-0472">Membrane</keyword>
<name>A0ABS0ABK9_9GAMM</name>
<dbReference type="Gene3D" id="2.20.200.10">
    <property type="entry name" value="Outer membrane efflux proteins (OEP)"/>
    <property type="match status" value="1"/>
</dbReference>
<accession>A0ABS0ABK9</accession>
<comment type="subcellular location">
    <subcellularLocation>
        <location evidence="2">Cell outer membrane</location>
        <topology evidence="2">Lipid-anchor</topology>
    </subcellularLocation>
</comment>
<dbReference type="PANTHER" id="PTHR30203">
    <property type="entry name" value="OUTER MEMBRANE CATION EFFLUX PROTEIN"/>
    <property type="match status" value="1"/>
</dbReference>
<dbReference type="RefSeq" id="WP_194854792.1">
    <property type="nucleotide sequence ID" value="NZ_ARXR01000001.1"/>
</dbReference>